<sequence length="155" mass="17708">MEGDMVSSMSRSQNCETWRILSRHPNCDTCIQYLPSSRNVIGDTSKVESFEDDEYGGRPDKSILMSQNSRGDSESEEEFGGDESDSEDGETSDEDFRVDEDGVKIEWSSSEESDTSSYDDDDEKMVKRRERNVGSETEDDDMKIKSRTKKMQNHL</sequence>
<keyword evidence="3" id="KW-1185">Reference proteome</keyword>
<feature type="region of interest" description="Disordered" evidence="1">
    <location>
        <begin position="37"/>
        <end position="155"/>
    </location>
</feature>
<organism evidence="2 3">
    <name type="scientific">Flemingia macrophylla</name>
    <dbReference type="NCBI Taxonomy" id="520843"/>
    <lineage>
        <taxon>Eukaryota</taxon>
        <taxon>Viridiplantae</taxon>
        <taxon>Streptophyta</taxon>
        <taxon>Embryophyta</taxon>
        <taxon>Tracheophyta</taxon>
        <taxon>Spermatophyta</taxon>
        <taxon>Magnoliopsida</taxon>
        <taxon>eudicotyledons</taxon>
        <taxon>Gunneridae</taxon>
        <taxon>Pentapetalae</taxon>
        <taxon>rosids</taxon>
        <taxon>fabids</taxon>
        <taxon>Fabales</taxon>
        <taxon>Fabaceae</taxon>
        <taxon>Papilionoideae</taxon>
        <taxon>50 kb inversion clade</taxon>
        <taxon>NPAAA clade</taxon>
        <taxon>indigoferoid/millettioid clade</taxon>
        <taxon>Phaseoleae</taxon>
        <taxon>Flemingia</taxon>
    </lineage>
</organism>
<feature type="compositionally biased region" description="Acidic residues" evidence="1">
    <location>
        <begin position="109"/>
        <end position="123"/>
    </location>
</feature>
<feature type="compositionally biased region" description="Basic and acidic residues" evidence="1">
    <location>
        <begin position="45"/>
        <end position="61"/>
    </location>
</feature>
<proteinExistence type="predicted"/>
<feature type="compositionally biased region" description="Basic residues" evidence="1">
    <location>
        <begin position="145"/>
        <end position="155"/>
    </location>
</feature>
<evidence type="ECO:0000313" key="3">
    <source>
        <dbReference type="Proteomes" id="UP001603857"/>
    </source>
</evidence>
<evidence type="ECO:0000313" key="2">
    <source>
        <dbReference type="EMBL" id="KAL2325143.1"/>
    </source>
</evidence>
<evidence type="ECO:0000256" key="1">
    <source>
        <dbReference type="SAM" id="MobiDB-lite"/>
    </source>
</evidence>
<feature type="compositionally biased region" description="Acidic residues" evidence="1">
    <location>
        <begin position="74"/>
        <end position="98"/>
    </location>
</feature>
<name>A0ABD1LP91_9FABA</name>
<protein>
    <submittedName>
        <fullName evidence="2">Uncharacterized protein</fullName>
    </submittedName>
</protein>
<reference evidence="2 3" key="1">
    <citation type="submission" date="2024-08" db="EMBL/GenBank/DDBJ databases">
        <title>Insights into the chromosomal genome structure of Flemingia macrophylla.</title>
        <authorList>
            <person name="Ding Y."/>
            <person name="Zhao Y."/>
            <person name="Bi W."/>
            <person name="Wu M."/>
            <person name="Zhao G."/>
            <person name="Gong Y."/>
            <person name="Li W."/>
            <person name="Zhang P."/>
        </authorList>
    </citation>
    <scope>NUCLEOTIDE SEQUENCE [LARGE SCALE GENOMIC DNA]</scope>
    <source>
        <strain evidence="2">DYQJB</strain>
        <tissue evidence="2">Leaf</tissue>
    </source>
</reference>
<dbReference type="Proteomes" id="UP001603857">
    <property type="component" value="Unassembled WGS sequence"/>
</dbReference>
<accession>A0ABD1LP91</accession>
<dbReference type="AlphaFoldDB" id="A0ABD1LP91"/>
<dbReference type="EMBL" id="JBGMDY010000008">
    <property type="protein sequence ID" value="KAL2325143.1"/>
    <property type="molecule type" value="Genomic_DNA"/>
</dbReference>
<gene>
    <name evidence="2" type="ORF">Fmac_024201</name>
</gene>
<comment type="caution">
    <text evidence="2">The sequence shown here is derived from an EMBL/GenBank/DDBJ whole genome shotgun (WGS) entry which is preliminary data.</text>
</comment>